<dbReference type="EMBL" id="JH921448">
    <property type="protein sequence ID" value="EKD13704.1"/>
    <property type="molecule type" value="Genomic_DNA"/>
</dbReference>
<name>K1XMM5_MARBU</name>
<organism evidence="1 2">
    <name type="scientific">Marssonina brunnea f. sp. multigermtubi (strain MB_m1)</name>
    <name type="common">Marssonina leaf spot fungus</name>
    <dbReference type="NCBI Taxonomy" id="1072389"/>
    <lineage>
        <taxon>Eukaryota</taxon>
        <taxon>Fungi</taxon>
        <taxon>Dikarya</taxon>
        <taxon>Ascomycota</taxon>
        <taxon>Pezizomycotina</taxon>
        <taxon>Leotiomycetes</taxon>
        <taxon>Helotiales</taxon>
        <taxon>Drepanopezizaceae</taxon>
        <taxon>Drepanopeziza</taxon>
    </lineage>
</organism>
<proteinExistence type="predicted"/>
<evidence type="ECO:0000313" key="1">
    <source>
        <dbReference type="EMBL" id="EKD13704.1"/>
    </source>
</evidence>
<dbReference type="KEGG" id="mbe:MBM_07905"/>
<keyword evidence="2" id="KW-1185">Reference proteome</keyword>
<dbReference type="InParanoid" id="K1XMM5"/>
<dbReference type="Proteomes" id="UP000006753">
    <property type="component" value="Unassembled WGS sequence"/>
</dbReference>
<dbReference type="HOGENOM" id="CLU_612621_0_0_1"/>
<gene>
    <name evidence="1" type="ORF">MBM_07905</name>
</gene>
<sequence length="447" mass="50540">MCHWYGSVSRIGIAFQIIPGAASTPFLRYWTNQAAFVFKIASVLYPEVPMVRYMLIPEIIVFDNARKPSSRAKANLIQKREPYCSAQMAPQSSFPISQYGQHGSPGFFHLPVSDPFQGTVGQLESQGIGRKISQSRTESWQSLGSDLTCGFSADYGFDWDLIFNISNNKAEQLAHENNFSSSYLVPLENGQPPPLTQSAVALDQLTIFTRSSLGSISFANEQTYFSQMGQQFKQQLQHYTTTERSLSQVSERVSPLGVCAQNFSRSTNQYALIKEQPELRHAPTSLEWTDNSQLLPKQAEQSVLRFAFVDKRSSGRHSEPFRRKDYRDHLRDFHKEDIGACRGENSAKTEKERLKCLRYAKCLVNKLFKYDGCECPNCKKTCEPEKIKTMMALRLEKNPQKKESQISSQACGPHHGIDGWLDNGFGGWDPCIRCDGEPAHMEGQTLR</sequence>
<evidence type="ECO:0000313" key="2">
    <source>
        <dbReference type="Proteomes" id="UP000006753"/>
    </source>
</evidence>
<dbReference type="OrthoDB" id="2687452at2759"/>
<accession>K1XMM5</accession>
<protein>
    <submittedName>
        <fullName evidence="1">Uncharacterized protein</fullName>
    </submittedName>
</protein>
<reference evidence="1 2" key="1">
    <citation type="journal article" date="2012" name="BMC Genomics">
        <title>Sequencing the genome of Marssonina brunnea reveals fungus-poplar co-evolution.</title>
        <authorList>
            <person name="Zhu S."/>
            <person name="Cao Y.-Z."/>
            <person name="Jiang C."/>
            <person name="Tan B.-Y."/>
            <person name="Wang Z."/>
            <person name="Feng S."/>
            <person name="Zhang L."/>
            <person name="Su X.-H."/>
            <person name="Brejova B."/>
            <person name="Vinar T."/>
            <person name="Xu M."/>
            <person name="Wang M.-X."/>
            <person name="Zhang S.-G."/>
            <person name="Huang M.-R."/>
            <person name="Wu R."/>
            <person name="Zhou Y."/>
        </authorList>
    </citation>
    <scope>NUCLEOTIDE SEQUENCE [LARGE SCALE GENOMIC DNA]</scope>
    <source>
        <strain evidence="1 2">MB_m1</strain>
    </source>
</reference>
<dbReference type="AlphaFoldDB" id="K1XMM5"/>